<dbReference type="InterPro" id="IPR001611">
    <property type="entry name" value="Leu-rich_rpt"/>
</dbReference>
<accession>A0AAT9G8G1</accession>
<dbReference type="InterPro" id="IPR032675">
    <property type="entry name" value="LRR_dom_sf"/>
</dbReference>
<gene>
    <name evidence="1" type="ORF">DMENIID0002_06570</name>
</gene>
<dbReference type="GO" id="GO:0005096">
    <property type="term" value="F:GTPase activator activity"/>
    <property type="evidence" value="ECO:0007669"/>
    <property type="project" value="InterPro"/>
</dbReference>
<dbReference type="PANTHER" id="PTHR24113">
    <property type="entry name" value="RAN GTPASE-ACTIVATING PROTEIN 1"/>
    <property type="match status" value="1"/>
</dbReference>
<name>A0AAT9G8G1_9RICK</name>
<dbReference type="GO" id="GO:0006913">
    <property type="term" value="P:nucleocytoplasmic transport"/>
    <property type="evidence" value="ECO:0007669"/>
    <property type="project" value="TreeGrafter"/>
</dbReference>
<evidence type="ECO:0008006" key="2">
    <source>
        <dbReference type="Google" id="ProtNLM"/>
    </source>
</evidence>
<dbReference type="SUPFAM" id="SSF52047">
    <property type="entry name" value="RNI-like"/>
    <property type="match status" value="1"/>
</dbReference>
<dbReference type="PANTHER" id="PTHR24113:SF15">
    <property type="entry name" value="NACHT DOMAIN-CONTAINING PROTEIN"/>
    <property type="match status" value="1"/>
</dbReference>
<protein>
    <recommendedName>
        <fullName evidence="2">Leucine Rich repeat family protein</fullName>
    </recommendedName>
</protein>
<dbReference type="GO" id="GO:0005829">
    <property type="term" value="C:cytosol"/>
    <property type="evidence" value="ECO:0007669"/>
    <property type="project" value="TreeGrafter"/>
</dbReference>
<reference evidence="1" key="1">
    <citation type="submission" date="2024-01" db="EMBL/GenBank/DDBJ databases">
        <title>Sequencing the genomes of a sandfly, Sergentomyia squamirostris, and its two endosymbionts.</title>
        <authorList>
            <person name="Itokawa K."/>
            <person name="Sanjoba C."/>
        </authorList>
    </citation>
    <scope>NUCLEOTIDE SEQUENCE</scope>
    <source>
        <strain evidence="1">RiSSQ</strain>
    </source>
</reference>
<organism evidence="1">
    <name type="scientific">Candidatus Tisiphia endosymbiont of Sergentomyia squamirostris</name>
    <dbReference type="NCBI Taxonomy" id="3113639"/>
    <lineage>
        <taxon>Bacteria</taxon>
        <taxon>Pseudomonadati</taxon>
        <taxon>Pseudomonadota</taxon>
        <taxon>Alphaproteobacteria</taxon>
        <taxon>Rickettsiales</taxon>
        <taxon>Rickettsiaceae</taxon>
        <taxon>Rickettsieae</taxon>
        <taxon>Candidatus Tisiphia</taxon>
    </lineage>
</organism>
<dbReference type="InterPro" id="IPR027038">
    <property type="entry name" value="RanGap"/>
</dbReference>
<dbReference type="GO" id="GO:0048471">
    <property type="term" value="C:perinuclear region of cytoplasm"/>
    <property type="evidence" value="ECO:0007669"/>
    <property type="project" value="TreeGrafter"/>
</dbReference>
<dbReference type="GO" id="GO:0031267">
    <property type="term" value="F:small GTPase binding"/>
    <property type="evidence" value="ECO:0007669"/>
    <property type="project" value="TreeGrafter"/>
</dbReference>
<proteinExistence type="predicted"/>
<dbReference type="AlphaFoldDB" id="A0AAT9G8G1"/>
<dbReference type="Pfam" id="PF13516">
    <property type="entry name" value="LRR_6"/>
    <property type="match status" value="4"/>
</dbReference>
<dbReference type="SMART" id="SM00368">
    <property type="entry name" value="LRR_RI"/>
    <property type="match status" value="4"/>
</dbReference>
<dbReference type="Gene3D" id="3.80.10.10">
    <property type="entry name" value="Ribonuclease Inhibitor"/>
    <property type="match status" value="1"/>
</dbReference>
<sequence length="271" mass="29662">MKNIFKPKPVSVSYKNIDLTYPKEKAKLMTQLRKKNVDALDLSNSKVQLDKEILEAIIENPISELDLSSNNLRDDGAKVVAGIIQNSTKLKILKLSNNQIGSKGMGALSSAFDHNKTVTDLDLSNNELGNTGAEKVATLLANNSTIIDINLDNNEIGTDGMVYLPQSLLNRNSTKISLASAYIPEKVIADFAKVLQQNGNVHSINFVDKDTKEKDPNGIEVHAQKLFDTIIKIRDSNGLDKESQLLPLEVGVCYRTAQSGLILLILTCKTG</sequence>
<dbReference type="EMBL" id="AP029170">
    <property type="protein sequence ID" value="BFD46011.1"/>
    <property type="molecule type" value="Genomic_DNA"/>
</dbReference>
<evidence type="ECO:0000313" key="1">
    <source>
        <dbReference type="EMBL" id="BFD46011.1"/>
    </source>
</evidence>